<protein>
    <submittedName>
        <fullName evidence="1">Uncharacterized protein</fullName>
    </submittedName>
</protein>
<gene>
    <name evidence="1" type="ORF">L2E82_36535</name>
</gene>
<organism evidence="1 2">
    <name type="scientific">Cichorium intybus</name>
    <name type="common">Chicory</name>
    <dbReference type="NCBI Taxonomy" id="13427"/>
    <lineage>
        <taxon>Eukaryota</taxon>
        <taxon>Viridiplantae</taxon>
        <taxon>Streptophyta</taxon>
        <taxon>Embryophyta</taxon>
        <taxon>Tracheophyta</taxon>
        <taxon>Spermatophyta</taxon>
        <taxon>Magnoliopsida</taxon>
        <taxon>eudicotyledons</taxon>
        <taxon>Gunneridae</taxon>
        <taxon>Pentapetalae</taxon>
        <taxon>asterids</taxon>
        <taxon>campanulids</taxon>
        <taxon>Asterales</taxon>
        <taxon>Asteraceae</taxon>
        <taxon>Cichorioideae</taxon>
        <taxon>Cichorieae</taxon>
        <taxon>Cichoriinae</taxon>
        <taxon>Cichorium</taxon>
    </lineage>
</organism>
<name>A0ACB9BRW9_CICIN</name>
<reference evidence="1 2" key="2">
    <citation type="journal article" date="2022" name="Mol. Ecol. Resour.">
        <title>The genomes of chicory, endive, great burdock and yacon provide insights into Asteraceae paleo-polyploidization history and plant inulin production.</title>
        <authorList>
            <person name="Fan W."/>
            <person name="Wang S."/>
            <person name="Wang H."/>
            <person name="Wang A."/>
            <person name="Jiang F."/>
            <person name="Liu H."/>
            <person name="Zhao H."/>
            <person name="Xu D."/>
            <person name="Zhang Y."/>
        </authorList>
    </citation>
    <scope>NUCLEOTIDE SEQUENCE [LARGE SCALE GENOMIC DNA]</scope>
    <source>
        <strain evidence="2">cv. Punajuju</strain>
        <tissue evidence="1">Leaves</tissue>
    </source>
</reference>
<accession>A0ACB9BRW9</accession>
<proteinExistence type="predicted"/>
<dbReference type="Proteomes" id="UP001055811">
    <property type="component" value="Linkage Group LG06"/>
</dbReference>
<evidence type="ECO:0000313" key="2">
    <source>
        <dbReference type="Proteomes" id="UP001055811"/>
    </source>
</evidence>
<comment type="caution">
    <text evidence="1">The sequence shown here is derived from an EMBL/GenBank/DDBJ whole genome shotgun (WGS) entry which is preliminary data.</text>
</comment>
<keyword evidence="2" id="KW-1185">Reference proteome</keyword>
<evidence type="ECO:0000313" key="1">
    <source>
        <dbReference type="EMBL" id="KAI3724747.1"/>
    </source>
</evidence>
<dbReference type="EMBL" id="CM042014">
    <property type="protein sequence ID" value="KAI3724747.1"/>
    <property type="molecule type" value="Genomic_DNA"/>
</dbReference>
<sequence>MFLRAPNEAKTSGRQGLRKQIPVSHRQTRNINRLMSDVGEAVVVVTVADEEVDMAVVQIKVDRKVVVPPGVWTKAMLREIFLNEENITTKLLTMRTYGSSSNLWYVDNGASSHMTGQRSKFYELDTSIRGHVKFGDDSVVFIEGKGTVHLQCKNGEKRVLHDTKDEAFDYFKKFRALAENESGGTLLTFRTDRGGESMSKKFEAYCQETRNRVFGAE</sequence>
<reference evidence="2" key="1">
    <citation type="journal article" date="2022" name="Mol. Ecol. Resour.">
        <title>The genomes of chicory, endive, great burdock and yacon provide insights into Asteraceae palaeo-polyploidization history and plant inulin production.</title>
        <authorList>
            <person name="Fan W."/>
            <person name="Wang S."/>
            <person name="Wang H."/>
            <person name="Wang A."/>
            <person name="Jiang F."/>
            <person name="Liu H."/>
            <person name="Zhao H."/>
            <person name="Xu D."/>
            <person name="Zhang Y."/>
        </authorList>
    </citation>
    <scope>NUCLEOTIDE SEQUENCE [LARGE SCALE GENOMIC DNA]</scope>
    <source>
        <strain evidence="2">cv. Punajuju</strain>
    </source>
</reference>